<feature type="region of interest" description="Disordered" evidence="2">
    <location>
        <begin position="286"/>
        <end position="315"/>
    </location>
</feature>
<gene>
    <name evidence="3" type="ORF">F511_33698</name>
</gene>
<evidence type="ECO:0000256" key="1">
    <source>
        <dbReference type="SAM" id="Coils"/>
    </source>
</evidence>
<feature type="region of interest" description="Disordered" evidence="2">
    <location>
        <begin position="239"/>
        <end position="268"/>
    </location>
</feature>
<feature type="compositionally biased region" description="Basic and acidic residues" evidence="2">
    <location>
        <begin position="10"/>
        <end position="19"/>
    </location>
</feature>
<dbReference type="EMBL" id="KQ992379">
    <property type="protein sequence ID" value="KZV50559.1"/>
    <property type="molecule type" value="Genomic_DNA"/>
</dbReference>
<keyword evidence="4" id="KW-1185">Reference proteome</keyword>
<feature type="compositionally biased region" description="Basic and acidic residues" evidence="2">
    <location>
        <begin position="33"/>
        <end position="44"/>
    </location>
</feature>
<name>A0A2Z7D0X8_9LAMI</name>
<evidence type="ECO:0000313" key="3">
    <source>
        <dbReference type="EMBL" id="KZV50559.1"/>
    </source>
</evidence>
<reference evidence="3 4" key="1">
    <citation type="journal article" date="2015" name="Proc. Natl. Acad. Sci. U.S.A.">
        <title>The resurrection genome of Boea hygrometrica: A blueprint for survival of dehydration.</title>
        <authorList>
            <person name="Xiao L."/>
            <person name="Yang G."/>
            <person name="Zhang L."/>
            <person name="Yang X."/>
            <person name="Zhao S."/>
            <person name="Ji Z."/>
            <person name="Zhou Q."/>
            <person name="Hu M."/>
            <person name="Wang Y."/>
            <person name="Chen M."/>
            <person name="Xu Y."/>
            <person name="Jin H."/>
            <person name="Xiao X."/>
            <person name="Hu G."/>
            <person name="Bao F."/>
            <person name="Hu Y."/>
            <person name="Wan P."/>
            <person name="Li L."/>
            <person name="Deng X."/>
            <person name="Kuang T."/>
            <person name="Xiang C."/>
            <person name="Zhu J.K."/>
            <person name="Oliver M.J."/>
            <person name="He Y."/>
        </authorList>
    </citation>
    <scope>NUCLEOTIDE SEQUENCE [LARGE SCALE GENOMIC DNA]</scope>
    <source>
        <strain evidence="4">cv. XS01</strain>
    </source>
</reference>
<proteinExistence type="predicted"/>
<dbReference type="AlphaFoldDB" id="A0A2Z7D0X8"/>
<organism evidence="3 4">
    <name type="scientific">Dorcoceras hygrometricum</name>
    <dbReference type="NCBI Taxonomy" id="472368"/>
    <lineage>
        <taxon>Eukaryota</taxon>
        <taxon>Viridiplantae</taxon>
        <taxon>Streptophyta</taxon>
        <taxon>Embryophyta</taxon>
        <taxon>Tracheophyta</taxon>
        <taxon>Spermatophyta</taxon>
        <taxon>Magnoliopsida</taxon>
        <taxon>eudicotyledons</taxon>
        <taxon>Gunneridae</taxon>
        <taxon>Pentapetalae</taxon>
        <taxon>asterids</taxon>
        <taxon>lamiids</taxon>
        <taxon>Lamiales</taxon>
        <taxon>Gesneriaceae</taxon>
        <taxon>Didymocarpoideae</taxon>
        <taxon>Trichosporeae</taxon>
        <taxon>Loxocarpinae</taxon>
        <taxon>Dorcoceras</taxon>
    </lineage>
</organism>
<protein>
    <submittedName>
        <fullName evidence="3">Splicing factor 3B subunit</fullName>
    </submittedName>
</protein>
<feature type="coiled-coil region" evidence="1">
    <location>
        <begin position="372"/>
        <end position="399"/>
    </location>
</feature>
<feature type="region of interest" description="Disordered" evidence="2">
    <location>
        <begin position="1"/>
        <end position="44"/>
    </location>
</feature>
<accession>A0A2Z7D0X8</accession>
<evidence type="ECO:0000256" key="2">
    <source>
        <dbReference type="SAM" id="MobiDB-lite"/>
    </source>
</evidence>
<evidence type="ECO:0000313" key="4">
    <source>
        <dbReference type="Proteomes" id="UP000250235"/>
    </source>
</evidence>
<keyword evidence="1" id="KW-0175">Coiled coil</keyword>
<sequence>MESFTAPKQSLKEPLRSGEDDNMSGFKQPSKIIEIEKGTDKEKEIEPVVTEELSLEKTTDIEDTEPLRKALELTEKPSTSDKNLMSLEDLLKQIPDDMMMPSVTAAEPTEDKLREQVIEEFVKFFNSFSLRRLAVLDSVKDIAAKEELVLTWAETDSVHIALKRRMKEHKLEWTRPYSSHLLEGTNVQPGVFLPRSNTKFKSTCWIRAMILVDGSWLIVVGVDYWRPISRGTNSLFQSDGSTIYRSPSPRLEPSVSSENPDPTEYDSFSQRHLDSVTADPIVQIETDQNPDPIESNSFSQRNPDTVLNSPSSSTSADSLIHFTTDDIPLGDAIADDQIILPTTAIPTTDFTESFAQLRAFVNKLSIKQLRTKDNIGDLKNQLLSKIDNLEKALAESHTQQDQVLRGLIKNVRQKVQIQKAAISLEILEFKREVQAHNVILTIDLADIRKEF</sequence>
<feature type="compositionally biased region" description="Polar residues" evidence="2">
    <location>
        <begin position="254"/>
        <end position="268"/>
    </location>
</feature>
<dbReference type="Proteomes" id="UP000250235">
    <property type="component" value="Unassembled WGS sequence"/>
</dbReference>